<comment type="similarity">
    <text evidence="3">Belongs to the homoserine dehydrogenase family.</text>
</comment>
<sequence length="338" mass="37056">MNSISLSIIGFGNVGKGVAEVLYAKNRYFKEKYGAEIKVVSISDSSATLWNSEGINLEEALEVKRSFGSLKFWGQEYEIYSLSPNEVVEEIESDIVVDVTNDPNAGKWHLKALKAGKIVVTSNKPPVVFYYDDLISISHKKRIPYLFEATVMAGTPIITLLRTGIPADSVIKILGVLNGTTTFILNSIENGMNFQKALKRAQELGIAERDPSGDLKGIDAAYKAAILHNLAFRPIDFDKVQIEGIDSLSEDEVRMAKKKRKPFRLLASIEDGKIEVKPTRIPIDSPLAVNGTSNIVIIETDLLGKLIIKGSGAGIKETASGVVGDIIRAIRIQKDFTF</sequence>
<evidence type="ECO:0000256" key="10">
    <source>
        <dbReference type="PIRSR" id="PIRSR036497-1"/>
    </source>
</evidence>
<dbReference type="InterPro" id="IPR001342">
    <property type="entry name" value="HDH_cat"/>
</dbReference>
<keyword evidence="9" id="KW-0486">Methionine biosynthesis</keyword>
<protein>
    <recommendedName>
        <fullName evidence="5">Homoserine dehydrogenase</fullName>
        <ecNumber evidence="4">1.1.1.3</ecNumber>
    </recommendedName>
</protein>
<evidence type="ECO:0000259" key="13">
    <source>
        <dbReference type="Pfam" id="PF03447"/>
    </source>
</evidence>
<feature type="active site" description="Proton donor" evidence="10">
    <location>
        <position position="223"/>
    </location>
</feature>
<dbReference type="PANTHER" id="PTHR43331">
    <property type="entry name" value="HOMOSERINE DEHYDROGENASE"/>
    <property type="match status" value="1"/>
</dbReference>
<evidence type="ECO:0000256" key="5">
    <source>
        <dbReference type="ARBA" id="ARBA00013376"/>
    </source>
</evidence>
<evidence type="ECO:0000256" key="9">
    <source>
        <dbReference type="ARBA" id="ARBA00023167"/>
    </source>
</evidence>
<feature type="binding site" evidence="11">
    <location>
        <position position="124"/>
    </location>
    <ligand>
        <name>NADPH</name>
        <dbReference type="ChEBI" id="CHEBI:57783"/>
    </ligand>
</feature>
<keyword evidence="6" id="KW-0028">Amino-acid biosynthesis</keyword>
<dbReference type="InterPro" id="IPR022697">
    <property type="entry name" value="HDH_short"/>
</dbReference>
<keyword evidence="7" id="KW-0791">Threonine biosynthesis</keyword>
<proteinExistence type="inferred from homology"/>
<feature type="binding site" evidence="11">
    <location>
        <position position="208"/>
    </location>
    <ligand>
        <name>L-homoserine</name>
        <dbReference type="ChEBI" id="CHEBI:57476"/>
    </ligand>
</feature>
<keyword evidence="8 14" id="KW-0560">Oxidoreductase</keyword>
<feature type="domain" description="Homoserine dehydrogenase catalytic" evidence="12">
    <location>
        <begin position="156"/>
        <end position="327"/>
    </location>
</feature>
<dbReference type="InterPro" id="IPR005106">
    <property type="entry name" value="Asp/hSer_DH_NAD-bd"/>
</dbReference>
<dbReference type="Proteomes" id="UP001056425">
    <property type="component" value="Chromosome"/>
</dbReference>
<accession>A0A9E7SDC1</accession>
<evidence type="ECO:0000259" key="12">
    <source>
        <dbReference type="Pfam" id="PF00742"/>
    </source>
</evidence>
<dbReference type="KEGG" id="thei:K1720_10585"/>
<dbReference type="SUPFAM" id="SSF51735">
    <property type="entry name" value="NAD(P)-binding Rossmann-fold domains"/>
    <property type="match status" value="1"/>
</dbReference>
<dbReference type="GO" id="GO:0009088">
    <property type="term" value="P:threonine biosynthetic process"/>
    <property type="evidence" value="ECO:0007669"/>
    <property type="project" value="UniProtKB-KW"/>
</dbReference>
<dbReference type="PANTHER" id="PTHR43331:SF1">
    <property type="entry name" value="HOMOSERINE DEHYDROGENASE"/>
    <property type="match status" value="1"/>
</dbReference>
<evidence type="ECO:0000256" key="6">
    <source>
        <dbReference type="ARBA" id="ARBA00022605"/>
    </source>
</evidence>
<evidence type="ECO:0000256" key="4">
    <source>
        <dbReference type="ARBA" id="ARBA00013213"/>
    </source>
</evidence>
<dbReference type="SUPFAM" id="SSF55347">
    <property type="entry name" value="Glyceraldehyde-3-phosphate dehydrogenase-like, C-terminal domain"/>
    <property type="match status" value="1"/>
</dbReference>
<feature type="binding site" evidence="11">
    <location>
        <position position="100"/>
    </location>
    <ligand>
        <name>NADPH</name>
        <dbReference type="ChEBI" id="CHEBI:57783"/>
    </ligand>
</feature>
<dbReference type="EMBL" id="CP080572">
    <property type="protein sequence ID" value="USG99907.1"/>
    <property type="molecule type" value="Genomic_DNA"/>
</dbReference>
<dbReference type="EC" id="1.1.1.3" evidence="4"/>
<comment type="pathway">
    <text evidence="2">Amino-acid biosynthesis; L-methionine biosynthesis via de novo pathway; L-homoserine from L-aspartate: step 3/3.</text>
</comment>
<keyword evidence="15" id="KW-1185">Reference proteome</keyword>
<dbReference type="Gene3D" id="3.30.360.10">
    <property type="entry name" value="Dihydrodipicolinate Reductase, domain 2"/>
    <property type="match status" value="1"/>
</dbReference>
<evidence type="ECO:0000313" key="14">
    <source>
        <dbReference type="EMBL" id="USG99907.1"/>
    </source>
</evidence>
<feature type="binding site" evidence="11">
    <location>
        <begin position="10"/>
        <end position="15"/>
    </location>
    <ligand>
        <name>NADP(+)</name>
        <dbReference type="ChEBI" id="CHEBI:58349"/>
    </ligand>
</feature>
<keyword evidence="11" id="KW-0521">NADP</keyword>
<organism evidence="14 15">
    <name type="scientific">Thermococcus argininiproducens</name>
    <dbReference type="NCBI Taxonomy" id="2866384"/>
    <lineage>
        <taxon>Archaea</taxon>
        <taxon>Methanobacteriati</taxon>
        <taxon>Methanobacteriota</taxon>
        <taxon>Thermococci</taxon>
        <taxon>Thermococcales</taxon>
        <taxon>Thermococcaceae</taxon>
        <taxon>Thermococcus</taxon>
    </lineage>
</organism>
<dbReference type="PIRSF" id="PIRSF036497">
    <property type="entry name" value="HDH_short"/>
    <property type="match status" value="1"/>
</dbReference>
<dbReference type="FunFam" id="3.30.360.10:FF:000005">
    <property type="entry name" value="Homoserine dehydrogenase"/>
    <property type="match status" value="1"/>
</dbReference>
<dbReference type="GO" id="GO:0004412">
    <property type="term" value="F:homoserine dehydrogenase activity"/>
    <property type="evidence" value="ECO:0007669"/>
    <property type="project" value="UniProtKB-EC"/>
</dbReference>
<dbReference type="InterPro" id="IPR019811">
    <property type="entry name" value="HDH_CS"/>
</dbReference>
<evidence type="ECO:0000256" key="7">
    <source>
        <dbReference type="ARBA" id="ARBA00022697"/>
    </source>
</evidence>
<name>A0A9E7SDC1_9EURY</name>
<evidence type="ECO:0000313" key="15">
    <source>
        <dbReference type="Proteomes" id="UP001056425"/>
    </source>
</evidence>
<dbReference type="RefSeq" id="WP_251949177.1">
    <property type="nucleotide sequence ID" value="NZ_CP080572.1"/>
</dbReference>
<gene>
    <name evidence="14" type="ORF">K1720_10585</name>
</gene>
<dbReference type="NCBIfam" id="NF006235">
    <property type="entry name" value="PRK08374.1"/>
    <property type="match status" value="1"/>
</dbReference>
<feature type="domain" description="Aspartate/homoserine dehydrogenase NAD-binding" evidence="13">
    <location>
        <begin position="10"/>
        <end position="142"/>
    </location>
</feature>
<dbReference type="Pfam" id="PF00742">
    <property type="entry name" value="Homoserine_dh"/>
    <property type="match status" value="1"/>
</dbReference>
<evidence type="ECO:0000256" key="1">
    <source>
        <dbReference type="ARBA" id="ARBA00005056"/>
    </source>
</evidence>
<dbReference type="GO" id="GO:0050661">
    <property type="term" value="F:NADP binding"/>
    <property type="evidence" value="ECO:0007669"/>
    <property type="project" value="InterPro"/>
</dbReference>
<dbReference type="Pfam" id="PF03447">
    <property type="entry name" value="NAD_binding_3"/>
    <property type="match status" value="1"/>
</dbReference>
<dbReference type="GeneID" id="72778801"/>
<dbReference type="Gene3D" id="3.40.50.720">
    <property type="entry name" value="NAD(P)-binding Rossmann-like Domain"/>
    <property type="match status" value="1"/>
</dbReference>
<evidence type="ECO:0000256" key="11">
    <source>
        <dbReference type="PIRSR" id="PIRSR036497-2"/>
    </source>
</evidence>
<dbReference type="InterPro" id="IPR036291">
    <property type="entry name" value="NAD(P)-bd_dom_sf"/>
</dbReference>
<evidence type="ECO:0000256" key="2">
    <source>
        <dbReference type="ARBA" id="ARBA00005062"/>
    </source>
</evidence>
<dbReference type="NCBIfam" id="NF004976">
    <property type="entry name" value="PRK06349.1"/>
    <property type="match status" value="1"/>
</dbReference>
<dbReference type="PROSITE" id="PS01042">
    <property type="entry name" value="HOMOSER_DHGENASE"/>
    <property type="match status" value="1"/>
</dbReference>
<dbReference type="FunFam" id="3.40.50.720:FF:000554">
    <property type="entry name" value="Homoserine dehydrogenase"/>
    <property type="match status" value="1"/>
</dbReference>
<comment type="pathway">
    <text evidence="1">Amino-acid biosynthesis; L-threonine biosynthesis; L-threonine from L-aspartate: step 3/5.</text>
</comment>
<evidence type="ECO:0000256" key="3">
    <source>
        <dbReference type="ARBA" id="ARBA00006753"/>
    </source>
</evidence>
<dbReference type="AlphaFoldDB" id="A0A9E7SDC1"/>
<evidence type="ECO:0000256" key="8">
    <source>
        <dbReference type="ARBA" id="ARBA00023002"/>
    </source>
</evidence>
<reference evidence="14 15" key="1">
    <citation type="submission" date="2021-08" db="EMBL/GenBank/DDBJ databases">
        <title>Thermococcus onnuriiensis IOH2.</title>
        <authorList>
            <person name="Park Y.-J."/>
        </authorList>
    </citation>
    <scope>NUCLEOTIDE SEQUENCE [LARGE SCALE GENOMIC DNA]</scope>
    <source>
        <strain evidence="14 15">IOH2</strain>
    </source>
</reference>
<dbReference type="GO" id="GO:0009086">
    <property type="term" value="P:methionine biosynthetic process"/>
    <property type="evidence" value="ECO:0007669"/>
    <property type="project" value="UniProtKB-KW"/>
</dbReference>